<name>A0ABN0Y3N0_9CAUL</name>
<sequence length="167" mass="17612">MGTRTVLALAIMAAVVVAGCDNGGSAVQTRERAQTEAERATDGATRPDAAPAPLENSGPPVQATGVLTSNRRETADAKAMRLFARNGADFEADSAEDYLAKAKAFTAQPPADAEKISRRNGDVLIYQPRTNTFAVMDKRGVVRTMFKPSSGADYWARQKSGASSFGG</sequence>
<feature type="region of interest" description="Disordered" evidence="1">
    <location>
        <begin position="25"/>
        <end position="71"/>
    </location>
</feature>
<evidence type="ECO:0000313" key="3">
    <source>
        <dbReference type="EMBL" id="GAA0382009.1"/>
    </source>
</evidence>
<reference evidence="3 4" key="1">
    <citation type="journal article" date="2019" name="Int. J. Syst. Evol. Microbiol.">
        <title>The Global Catalogue of Microorganisms (GCM) 10K type strain sequencing project: providing services to taxonomists for standard genome sequencing and annotation.</title>
        <authorList>
            <consortium name="The Broad Institute Genomics Platform"/>
            <consortium name="The Broad Institute Genome Sequencing Center for Infectious Disease"/>
            <person name="Wu L."/>
            <person name="Ma J."/>
        </authorList>
    </citation>
    <scope>NUCLEOTIDE SEQUENCE [LARGE SCALE GENOMIC DNA]</scope>
    <source>
        <strain evidence="3 4">JCM 13476</strain>
    </source>
</reference>
<evidence type="ECO:0000313" key="4">
    <source>
        <dbReference type="Proteomes" id="UP001500791"/>
    </source>
</evidence>
<dbReference type="EMBL" id="BAAAEJ010000003">
    <property type="protein sequence ID" value="GAA0382009.1"/>
    <property type="molecule type" value="Genomic_DNA"/>
</dbReference>
<dbReference type="RefSeq" id="WP_167175326.1">
    <property type="nucleotide sequence ID" value="NZ_BAAAEJ010000003.1"/>
</dbReference>
<feature type="chain" id="PRO_5047081844" description="S-type pyocin family protein" evidence="2">
    <location>
        <begin position="19"/>
        <end position="167"/>
    </location>
</feature>
<organism evidence="3 4">
    <name type="scientific">Brevundimonas terrae</name>
    <dbReference type="NCBI Taxonomy" id="363631"/>
    <lineage>
        <taxon>Bacteria</taxon>
        <taxon>Pseudomonadati</taxon>
        <taxon>Pseudomonadota</taxon>
        <taxon>Alphaproteobacteria</taxon>
        <taxon>Caulobacterales</taxon>
        <taxon>Caulobacteraceae</taxon>
        <taxon>Brevundimonas</taxon>
    </lineage>
</organism>
<evidence type="ECO:0008006" key="5">
    <source>
        <dbReference type="Google" id="ProtNLM"/>
    </source>
</evidence>
<comment type="caution">
    <text evidence="3">The sequence shown here is derived from an EMBL/GenBank/DDBJ whole genome shotgun (WGS) entry which is preliminary data.</text>
</comment>
<gene>
    <name evidence="3" type="ORF">GCM10009093_06230</name>
</gene>
<feature type="signal peptide" evidence="2">
    <location>
        <begin position="1"/>
        <end position="18"/>
    </location>
</feature>
<dbReference type="Proteomes" id="UP001500791">
    <property type="component" value="Unassembled WGS sequence"/>
</dbReference>
<accession>A0ABN0Y3N0</accession>
<keyword evidence="2" id="KW-0732">Signal</keyword>
<protein>
    <recommendedName>
        <fullName evidence="5">S-type pyocin family protein</fullName>
    </recommendedName>
</protein>
<evidence type="ECO:0000256" key="1">
    <source>
        <dbReference type="SAM" id="MobiDB-lite"/>
    </source>
</evidence>
<dbReference type="PROSITE" id="PS51257">
    <property type="entry name" value="PROKAR_LIPOPROTEIN"/>
    <property type="match status" value="1"/>
</dbReference>
<evidence type="ECO:0000256" key="2">
    <source>
        <dbReference type="SAM" id="SignalP"/>
    </source>
</evidence>
<feature type="compositionally biased region" description="Basic and acidic residues" evidence="1">
    <location>
        <begin position="29"/>
        <end position="41"/>
    </location>
</feature>
<keyword evidence="4" id="KW-1185">Reference proteome</keyword>
<proteinExistence type="predicted"/>